<protein>
    <submittedName>
        <fullName evidence="1">Uncharacterized protein</fullName>
    </submittedName>
</protein>
<evidence type="ECO:0000313" key="2">
    <source>
        <dbReference type="Proteomes" id="UP001152087"/>
    </source>
</evidence>
<keyword evidence="2" id="KW-1185">Reference proteome</keyword>
<comment type="caution">
    <text evidence="1">The sequence shown here is derived from an EMBL/GenBank/DDBJ whole genome shotgun (WGS) entry which is preliminary data.</text>
</comment>
<dbReference type="AlphaFoldDB" id="A0A9W8R3K8"/>
<dbReference type="EMBL" id="JAOQAV010000019">
    <property type="protein sequence ID" value="KAJ4186761.1"/>
    <property type="molecule type" value="Genomic_DNA"/>
</dbReference>
<reference evidence="1" key="1">
    <citation type="submission" date="2022-09" db="EMBL/GenBank/DDBJ databases">
        <title>Fusarium specimens isolated from Avocado Roots.</title>
        <authorList>
            <person name="Stajich J."/>
            <person name="Roper C."/>
            <person name="Heimlech-Rivalta G."/>
        </authorList>
    </citation>
    <scope>NUCLEOTIDE SEQUENCE</scope>
    <source>
        <strain evidence="1">A02</strain>
    </source>
</reference>
<gene>
    <name evidence="1" type="ORF">NW755_007493</name>
</gene>
<accession>A0A9W8R3K8</accession>
<sequence length="71" mass="8647">MCTTTFVKWHCSLCDYLIGFDQNEEICEHVMDREPEKCWKEIKSEKQNAILPCEECQEKLKEEQKRKYDKE</sequence>
<evidence type="ECO:0000313" key="1">
    <source>
        <dbReference type="EMBL" id="KAJ4186761.1"/>
    </source>
</evidence>
<name>A0A9W8R3K8_9HYPO</name>
<proteinExistence type="predicted"/>
<organism evidence="1 2">
    <name type="scientific">Fusarium falciforme</name>
    <dbReference type="NCBI Taxonomy" id="195108"/>
    <lineage>
        <taxon>Eukaryota</taxon>
        <taxon>Fungi</taxon>
        <taxon>Dikarya</taxon>
        <taxon>Ascomycota</taxon>
        <taxon>Pezizomycotina</taxon>
        <taxon>Sordariomycetes</taxon>
        <taxon>Hypocreomycetidae</taxon>
        <taxon>Hypocreales</taxon>
        <taxon>Nectriaceae</taxon>
        <taxon>Fusarium</taxon>
        <taxon>Fusarium solani species complex</taxon>
    </lineage>
</organism>
<dbReference type="Proteomes" id="UP001152087">
    <property type="component" value="Unassembled WGS sequence"/>
</dbReference>